<sequence length="241" mass="27851">MNPQNPGSEWSNLECDALALRFIPIKLLAEEAELNETKFWDYRFMHPTQATQLYAQCYAAALKRAVSRRTDLWMGLNMKGLKKACIFELDARSITGFWKGRQMADRIGCPYDFYCEHAMLFADKARMTFLPSSSQMYTRTVPERLEGLPSLVEYVVERWVARIAHSTFYATHEAYHSDNYQGGQEQNAYLNFLFTKIRRSNLPEGVLATIMEKNQITREQVMFAFPKSGESLLRRAAVLSQ</sequence>
<dbReference type="EMBL" id="MG018927">
    <property type="protein sequence ID" value="ATW57980.1"/>
    <property type="molecule type" value="Genomic_DNA"/>
</dbReference>
<keyword evidence="2" id="KW-1185">Reference proteome</keyword>
<accession>A0A2H4P7G9</accession>
<reference evidence="1 2" key="1">
    <citation type="submission" date="2017-09" db="EMBL/GenBank/DDBJ databases">
        <authorList>
            <person name="Ehlers B."/>
            <person name="Leendertz F.H."/>
        </authorList>
    </citation>
    <scope>NUCLEOTIDE SEQUENCE [LARGE SCALE GENOMIC DNA]</scope>
</reference>
<dbReference type="OrthoDB" id="38759at10239"/>
<protein>
    <submittedName>
        <fullName evidence="1">Uncharacterized protein</fullName>
    </submittedName>
</protein>
<dbReference type="Proteomes" id="UP000241592">
    <property type="component" value="Segment"/>
</dbReference>
<evidence type="ECO:0000313" key="1">
    <source>
        <dbReference type="EMBL" id="ATW57980.1"/>
    </source>
</evidence>
<name>A0A2H4P7G9_9CAUD</name>
<proteinExistence type="predicted"/>
<organism evidence="1 2">
    <name type="scientific">Pseudomonas phage nickie</name>
    <dbReference type="NCBI Taxonomy" id="2048977"/>
    <lineage>
        <taxon>Viruses</taxon>
        <taxon>Duplodnaviria</taxon>
        <taxon>Heunggongvirae</taxon>
        <taxon>Uroviricota</taxon>
        <taxon>Caudoviricetes</taxon>
        <taxon>Nickievirus</taxon>
        <taxon>Nickievirus nickie</taxon>
    </lineage>
</organism>
<gene>
    <name evidence="1" type="ORF">CNR34_00047</name>
</gene>
<evidence type="ECO:0000313" key="2">
    <source>
        <dbReference type="Proteomes" id="UP000241592"/>
    </source>
</evidence>